<protein>
    <submittedName>
        <fullName evidence="2">Glycosyltransferase involved in cell wall biosynthesis</fullName>
    </submittedName>
</protein>
<dbReference type="Gene3D" id="3.90.550.10">
    <property type="entry name" value="Spore Coat Polysaccharide Biosynthesis Protein SpsA, Chain A"/>
    <property type="match status" value="1"/>
</dbReference>
<dbReference type="Gene3D" id="3.40.50.2000">
    <property type="entry name" value="Glycogen Phosphorylase B"/>
    <property type="match status" value="1"/>
</dbReference>
<dbReference type="Pfam" id="PF00535">
    <property type="entry name" value="Glycos_transf_2"/>
    <property type="match status" value="1"/>
</dbReference>
<dbReference type="Proteomes" id="UP001519332">
    <property type="component" value="Unassembled WGS sequence"/>
</dbReference>
<comment type="caution">
    <text evidence="2">The sequence shown here is derived from an EMBL/GenBank/DDBJ whole genome shotgun (WGS) entry which is preliminary data.</text>
</comment>
<dbReference type="Pfam" id="PF13692">
    <property type="entry name" value="Glyco_trans_1_4"/>
    <property type="match status" value="1"/>
</dbReference>
<evidence type="ECO:0000313" key="2">
    <source>
        <dbReference type="EMBL" id="MBP2321751.1"/>
    </source>
</evidence>
<dbReference type="SUPFAM" id="SSF53448">
    <property type="entry name" value="Nucleotide-diphospho-sugar transferases"/>
    <property type="match status" value="1"/>
</dbReference>
<dbReference type="SUPFAM" id="SSF53756">
    <property type="entry name" value="UDP-Glycosyltransferase/glycogen phosphorylase"/>
    <property type="match status" value="1"/>
</dbReference>
<accession>A0ABS4TBF1</accession>
<gene>
    <name evidence="2" type="ORF">JOF56_002136</name>
</gene>
<dbReference type="PANTHER" id="PTHR43179">
    <property type="entry name" value="RHAMNOSYLTRANSFERASE WBBL"/>
    <property type="match status" value="1"/>
</dbReference>
<sequence>MSADCRVTVVLVAQESPQQCLKLLAEHTTVPYRTVIVDSSEDAGTAHNLGARQADTEFICFLDPSVEVTEGWLEPLIELLDARPRAASAAPVPDDGKLHFTTALDHVSTACLLVRRSAFHAAGGFTAEFGDDDPGFSAALRALGWQLWLCTKSKVLSMPVVDYVERADRVTSFRVLLIDDRVPQVDRGRGDPRTQAVVDEWRAADDLARVTYFAALPDRAEDYAPALRERGIEVVWGEDPVEWAATRPGYYDVVTVFRPHNLDRAGEPIARYQPQAVLVYDSEALFHRRPEQHYETCEDPVRREEFAAEAKTLREVETHAFRWADIGVCVSEDEANWARAADPTTSVHVACYPTRLDRAVSGWEERSGIVFFGGFDGTPNTPNEYAVLALANEVLPELREKHPGTLTRVVGADPSPAVLALESEHIKVVGRVPDPHPLLASALVHVVPMRYGAGVKAKFIDTMAAGLPFVTTPVGGEGLYLGSLAKHLIGESSAEIIELTSALLTDRTLWTDIQGELLEICRKYFSHAAFTREMRAVIADCGIPG</sequence>
<evidence type="ECO:0000259" key="1">
    <source>
        <dbReference type="Pfam" id="PF00535"/>
    </source>
</evidence>
<dbReference type="InterPro" id="IPR029044">
    <property type="entry name" value="Nucleotide-diphossugar_trans"/>
</dbReference>
<keyword evidence="3" id="KW-1185">Reference proteome</keyword>
<dbReference type="PANTHER" id="PTHR43179:SF7">
    <property type="entry name" value="RHAMNOSYLTRANSFERASE WBBL"/>
    <property type="match status" value="1"/>
</dbReference>
<name>A0ABS4TBF1_9PSEU</name>
<dbReference type="RefSeq" id="WP_209636802.1">
    <property type="nucleotide sequence ID" value="NZ_JAGINW010000001.1"/>
</dbReference>
<feature type="domain" description="Glycosyltransferase 2-like" evidence="1">
    <location>
        <begin position="7"/>
        <end position="92"/>
    </location>
</feature>
<dbReference type="EMBL" id="JAGINW010000001">
    <property type="protein sequence ID" value="MBP2321751.1"/>
    <property type="molecule type" value="Genomic_DNA"/>
</dbReference>
<dbReference type="InterPro" id="IPR001173">
    <property type="entry name" value="Glyco_trans_2-like"/>
</dbReference>
<evidence type="ECO:0000313" key="3">
    <source>
        <dbReference type="Proteomes" id="UP001519332"/>
    </source>
</evidence>
<proteinExistence type="predicted"/>
<reference evidence="2 3" key="1">
    <citation type="submission" date="2021-03" db="EMBL/GenBank/DDBJ databases">
        <title>Sequencing the genomes of 1000 actinobacteria strains.</title>
        <authorList>
            <person name="Klenk H.-P."/>
        </authorList>
    </citation>
    <scope>NUCLEOTIDE SEQUENCE [LARGE SCALE GENOMIC DNA]</scope>
    <source>
        <strain evidence="2 3">DSM 46670</strain>
    </source>
</reference>
<organism evidence="2 3">
    <name type="scientific">Kibdelosporangium banguiense</name>
    <dbReference type="NCBI Taxonomy" id="1365924"/>
    <lineage>
        <taxon>Bacteria</taxon>
        <taxon>Bacillati</taxon>
        <taxon>Actinomycetota</taxon>
        <taxon>Actinomycetes</taxon>
        <taxon>Pseudonocardiales</taxon>
        <taxon>Pseudonocardiaceae</taxon>
        <taxon>Kibdelosporangium</taxon>
    </lineage>
</organism>